<dbReference type="InterPro" id="IPR056462">
    <property type="entry name" value="HAD_RAM2/GPAT1-8"/>
</dbReference>
<reference evidence="9" key="1">
    <citation type="submission" date="2020-10" db="EMBL/GenBank/DDBJ databases">
        <authorList>
            <person name="Han B."/>
            <person name="Lu T."/>
            <person name="Zhao Q."/>
            <person name="Huang X."/>
            <person name="Zhao Y."/>
        </authorList>
    </citation>
    <scope>NUCLEOTIDE SEQUENCE</scope>
</reference>
<dbReference type="SMART" id="SM00563">
    <property type="entry name" value="PlsC"/>
    <property type="match status" value="1"/>
</dbReference>
<evidence type="ECO:0000313" key="9">
    <source>
        <dbReference type="EMBL" id="CAD6269836.1"/>
    </source>
</evidence>
<evidence type="ECO:0000256" key="4">
    <source>
        <dbReference type="ARBA" id="ARBA00022692"/>
    </source>
</evidence>
<dbReference type="SUPFAM" id="SSF69593">
    <property type="entry name" value="Glycerol-3-phosphate (1)-acyltransferase"/>
    <property type="match status" value="1"/>
</dbReference>
<evidence type="ECO:0000256" key="1">
    <source>
        <dbReference type="ARBA" id="ARBA00004141"/>
    </source>
</evidence>
<dbReference type="GO" id="GO:0016020">
    <property type="term" value="C:membrane"/>
    <property type="evidence" value="ECO:0007669"/>
    <property type="project" value="UniProtKB-SubCell"/>
</dbReference>
<comment type="similarity">
    <text evidence="2">Belongs to the GPAT/DAPAT family.</text>
</comment>
<evidence type="ECO:0000256" key="2">
    <source>
        <dbReference type="ARBA" id="ARBA00007937"/>
    </source>
</evidence>
<dbReference type="PANTHER" id="PTHR15486">
    <property type="entry name" value="ANCIENT UBIQUITOUS PROTEIN"/>
    <property type="match status" value="1"/>
</dbReference>
<gene>
    <name evidence="9" type="ORF">NCGR_LOCUS53134</name>
</gene>
<proteinExistence type="inferred from homology"/>
<feature type="domain" description="Phospholipid/glycerol acyltransferase" evidence="8">
    <location>
        <begin position="364"/>
        <end position="469"/>
    </location>
</feature>
<dbReference type="GO" id="GO:0016791">
    <property type="term" value="F:phosphatase activity"/>
    <property type="evidence" value="ECO:0007669"/>
    <property type="project" value="TreeGrafter"/>
</dbReference>
<dbReference type="Proteomes" id="UP000604825">
    <property type="component" value="Unassembled WGS sequence"/>
</dbReference>
<evidence type="ECO:0000256" key="5">
    <source>
        <dbReference type="ARBA" id="ARBA00022989"/>
    </source>
</evidence>
<evidence type="ECO:0000256" key="6">
    <source>
        <dbReference type="ARBA" id="ARBA00023136"/>
    </source>
</evidence>
<keyword evidence="6" id="KW-0472">Membrane</keyword>
<dbReference type="CDD" id="cd06551">
    <property type="entry name" value="LPLAT"/>
    <property type="match status" value="1"/>
</dbReference>
<evidence type="ECO:0000256" key="3">
    <source>
        <dbReference type="ARBA" id="ARBA00022679"/>
    </source>
</evidence>
<name>A0A811RJ20_9POAL</name>
<accession>A0A811RJ20</accession>
<dbReference type="InterPro" id="IPR002123">
    <property type="entry name" value="Plipid/glycerol_acylTrfase"/>
</dbReference>
<keyword evidence="3" id="KW-0808">Transferase</keyword>
<dbReference type="GO" id="GO:0010143">
    <property type="term" value="P:cutin biosynthetic process"/>
    <property type="evidence" value="ECO:0007669"/>
    <property type="project" value="TreeGrafter"/>
</dbReference>
<evidence type="ECO:0000259" key="8">
    <source>
        <dbReference type="SMART" id="SM00563"/>
    </source>
</evidence>
<dbReference type="Pfam" id="PF23270">
    <property type="entry name" value="HAD_RAM2_N"/>
    <property type="match status" value="1"/>
</dbReference>
<feature type="region of interest" description="Disordered" evidence="7">
    <location>
        <begin position="19"/>
        <end position="52"/>
    </location>
</feature>
<dbReference type="PANTHER" id="PTHR15486:SF29">
    <property type="entry name" value="OS12G0563000 PROTEIN"/>
    <property type="match status" value="1"/>
</dbReference>
<dbReference type="EMBL" id="CAJGYO010000015">
    <property type="protein sequence ID" value="CAD6269836.1"/>
    <property type="molecule type" value="Genomic_DNA"/>
</dbReference>
<comment type="subcellular location">
    <subcellularLocation>
        <location evidence="1">Membrane</location>
        <topology evidence="1">Multi-pass membrane protein</topology>
    </subcellularLocation>
</comment>
<dbReference type="AlphaFoldDB" id="A0A811RJ20"/>
<keyword evidence="10" id="KW-1185">Reference proteome</keyword>
<protein>
    <recommendedName>
        <fullName evidence="8">Phospholipid/glycerol acyltransferase domain-containing protein</fullName>
    </recommendedName>
</protein>
<comment type="caution">
    <text evidence="9">The sequence shown here is derived from an EMBL/GenBank/DDBJ whole genome shotgun (WGS) entry which is preliminary data.</text>
</comment>
<dbReference type="Pfam" id="PF01553">
    <property type="entry name" value="Acyltransferase"/>
    <property type="match status" value="1"/>
</dbReference>
<keyword evidence="5" id="KW-1133">Transmembrane helix</keyword>
<keyword evidence="4" id="KW-0812">Transmembrane</keyword>
<evidence type="ECO:0000313" key="10">
    <source>
        <dbReference type="Proteomes" id="UP000604825"/>
    </source>
</evidence>
<sequence length="566" mass="60313">MAWKMLPAASKLFPALVRAGKTTPPRPPPPAARNSPSPTVHRHAPPPAARLAGAGTTTTTLVVDVDGGLLLSRSLFPYFMLVALEAGCFLRALALLLLYPAIRCCRRCRLGGGGDLAVRAMAAVAFCGLRARTFRAGRAVLPRWLLEDVAAEALDAARRAGDGDLESRVVWASAMPRVMVEPFLREYLQVPAPAAVAAREMKTAWGFYTGLMERDEDCEAMALMTASAREGGGGDVVGFSGAGSVEFLSSRLASICKEVYVVSAEEQSKWRRLARRDYPTPLVFHDGRLAFLPTPLNTVAMFTWLPLGAALAVLRLAVALALPYRVATALLAATGQSWRLRGSLPVPPPGNGGGGGSSAGSAGQLYACNHRTLIDPVYVSIALNRPVRAVSYSLSRVSDLISPIGATVRLARDRARDGAVMARLLARGDSVVVCPEGTTCREPYLLRFSPLFAELGGAAGVVPVALAVDTSMFYGTTASGWKAVDPFYYLSNPRACYTVQFLDRVDTADVVSDGKATSADVANRVQRLIAEALGYECTMLTRKDKYLMLVGNDGAVAAPRRAANKK</sequence>
<dbReference type="GO" id="GO:0090447">
    <property type="term" value="F:glycerol-3-phosphate 2-O-acyltransferase activity"/>
    <property type="evidence" value="ECO:0007669"/>
    <property type="project" value="TreeGrafter"/>
</dbReference>
<dbReference type="OrthoDB" id="637950at2759"/>
<evidence type="ECO:0000256" key="7">
    <source>
        <dbReference type="SAM" id="MobiDB-lite"/>
    </source>
</evidence>
<organism evidence="9 10">
    <name type="scientific">Miscanthus lutarioriparius</name>
    <dbReference type="NCBI Taxonomy" id="422564"/>
    <lineage>
        <taxon>Eukaryota</taxon>
        <taxon>Viridiplantae</taxon>
        <taxon>Streptophyta</taxon>
        <taxon>Embryophyta</taxon>
        <taxon>Tracheophyta</taxon>
        <taxon>Spermatophyta</taxon>
        <taxon>Magnoliopsida</taxon>
        <taxon>Liliopsida</taxon>
        <taxon>Poales</taxon>
        <taxon>Poaceae</taxon>
        <taxon>PACMAD clade</taxon>
        <taxon>Panicoideae</taxon>
        <taxon>Andropogonodae</taxon>
        <taxon>Andropogoneae</taxon>
        <taxon>Saccharinae</taxon>
        <taxon>Miscanthus</taxon>
    </lineage>
</organism>